<sequence>MSGGVGLLGSADLGVIVAEVLSSLELGFDVAGGGVEVATTGSVTISGAWEGSVLLELSPGMDRLLAAMMFQLEPDVLGDDEVGDAVGELANMIGGSVKSLLPEPSRLSLPTVVMGRNLSLRVPGSVLVDELVGQCELLPLRVSVWALAPGV</sequence>
<feature type="domain" description="Chemotaxis phosphatase CheX-like" evidence="2">
    <location>
        <begin position="40"/>
        <end position="125"/>
    </location>
</feature>
<keyword evidence="1" id="KW-0145">Chemotaxis</keyword>
<comment type="caution">
    <text evidence="3">The sequence shown here is derived from an EMBL/GenBank/DDBJ whole genome shotgun (WGS) entry which is preliminary data.</text>
</comment>
<dbReference type="InterPro" id="IPR028976">
    <property type="entry name" value="CheC-like_sf"/>
</dbReference>
<evidence type="ECO:0000259" key="2">
    <source>
        <dbReference type="Pfam" id="PF13690"/>
    </source>
</evidence>
<dbReference type="InterPro" id="IPR028051">
    <property type="entry name" value="CheX-like_dom"/>
</dbReference>
<dbReference type="EMBL" id="MLJW01001012">
    <property type="protein sequence ID" value="OIQ80786.1"/>
    <property type="molecule type" value="Genomic_DNA"/>
</dbReference>
<gene>
    <name evidence="3" type="ORF">GALL_374510</name>
</gene>
<proteinExistence type="predicted"/>
<dbReference type="SUPFAM" id="SSF103039">
    <property type="entry name" value="CheC-like"/>
    <property type="match status" value="1"/>
</dbReference>
<evidence type="ECO:0000313" key="3">
    <source>
        <dbReference type="EMBL" id="OIQ80786.1"/>
    </source>
</evidence>
<dbReference type="Gene3D" id="3.40.1550.10">
    <property type="entry name" value="CheC-like"/>
    <property type="match status" value="1"/>
</dbReference>
<dbReference type="CDD" id="cd17906">
    <property type="entry name" value="CheX"/>
    <property type="match status" value="1"/>
</dbReference>
<organism evidence="3">
    <name type="scientific">mine drainage metagenome</name>
    <dbReference type="NCBI Taxonomy" id="410659"/>
    <lineage>
        <taxon>unclassified sequences</taxon>
        <taxon>metagenomes</taxon>
        <taxon>ecological metagenomes</taxon>
    </lineage>
</organism>
<accession>A0A1J5QC63</accession>
<dbReference type="Pfam" id="PF13690">
    <property type="entry name" value="CheX"/>
    <property type="match status" value="1"/>
</dbReference>
<name>A0A1J5QC63_9ZZZZ</name>
<evidence type="ECO:0000256" key="1">
    <source>
        <dbReference type="ARBA" id="ARBA00022500"/>
    </source>
</evidence>
<protein>
    <recommendedName>
        <fullName evidence="2">Chemotaxis phosphatase CheX-like domain-containing protein</fullName>
    </recommendedName>
</protein>
<dbReference type="AlphaFoldDB" id="A0A1J5QC63"/>
<dbReference type="GO" id="GO:0006935">
    <property type="term" value="P:chemotaxis"/>
    <property type="evidence" value="ECO:0007669"/>
    <property type="project" value="UniProtKB-KW"/>
</dbReference>
<reference evidence="3" key="1">
    <citation type="submission" date="2016-10" db="EMBL/GenBank/DDBJ databases">
        <title>Sequence of Gallionella enrichment culture.</title>
        <authorList>
            <person name="Poehlein A."/>
            <person name="Muehling M."/>
            <person name="Daniel R."/>
        </authorList>
    </citation>
    <scope>NUCLEOTIDE SEQUENCE</scope>
</reference>